<evidence type="ECO:0000313" key="2">
    <source>
        <dbReference type="EMBL" id="KAH7427219.1"/>
    </source>
</evidence>
<accession>A0A8T2U3Q2</accession>
<evidence type="ECO:0000256" key="1">
    <source>
        <dbReference type="SAM" id="MobiDB-lite"/>
    </source>
</evidence>
<evidence type="ECO:0000313" key="3">
    <source>
        <dbReference type="Proteomes" id="UP000825935"/>
    </source>
</evidence>
<proteinExistence type="predicted"/>
<keyword evidence="3" id="KW-1185">Reference proteome</keyword>
<name>A0A8T2U3Q2_CERRI</name>
<gene>
    <name evidence="2" type="ORF">KP509_10G034600</name>
</gene>
<feature type="region of interest" description="Disordered" evidence="1">
    <location>
        <begin position="1"/>
        <end position="52"/>
    </location>
</feature>
<dbReference type="AlphaFoldDB" id="A0A8T2U3Q2"/>
<reference evidence="2" key="1">
    <citation type="submission" date="2021-08" db="EMBL/GenBank/DDBJ databases">
        <title>WGS assembly of Ceratopteris richardii.</title>
        <authorList>
            <person name="Marchant D.B."/>
            <person name="Chen G."/>
            <person name="Jenkins J."/>
            <person name="Shu S."/>
            <person name="Leebens-Mack J."/>
            <person name="Grimwood J."/>
            <person name="Schmutz J."/>
            <person name="Soltis P."/>
            <person name="Soltis D."/>
            <person name="Chen Z.-H."/>
        </authorList>
    </citation>
    <scope>NUCLEOTIDE SEQUENCE</scope>
    <source>
        <strain evidence="2">Whitten #5841</strain>
        <tissue evidence="2">Leaf</tissue>
    </source>
</reference>
<feature type="compositionally biased region" description="Basic and acidic residues" evidence="1">
    <location>
        <begin position="43"/>
        <end position="52"/>
    </location>
</feature>
<dbReference type="Proteomes" id="UP000825935">
    <property type="component" value="Chromosome 10"/>
</dbReference>
<dbReference type="EMBL" id="CM035415">
    <property type="protein sequence ID" value="KAH7427219.1"/>
    <property type="molecule type" value="Genomic_DNA"/>
</dbReference>
<protein>
    <submittedName>
        <fullName evidence="2">Uncharacterized protein</fullName>
    </submittedName>
</protein>
<comment type="caution">
    <text evidence="2">The sequence shown here is derived from an EMBL/GenBank/DDBJ whole genome shotgun (WGS) entry which is preliminary data.</text>
</comment>
<organism evidence="2 3">
    <name type="scientific">Ceratopteris richardii</name>
    <name type="common">Triangle waterfern</name>
    <dbReference type="NCBI Taxonomy" id="49495"/>
    <lineage>
        <taxon>Eukaryota</taxon>
        <taxon>Viridiplantae</taxon>
        <taxon>Streptophyta</taxon>
        <taxon>Embryophyta</taxon>
        <taxon>Tracheophyta</taxon>
        <taxon>Polypodiopsida</taxon>
        <taxon>Polypodiidae</taxon>
        <taxon>Polypodiales</taxon>
        <taxon>Pteridineae</taxon>
        <taxon>Pteridaceae</taxon>
        <taxon>Parkerioideae</taxon>
        <taxon>Ceratopteris</taxon>
    </lineage>
</organism>
<sequence length="89" mass="9905">MMESTNPRYRNLHRGGDGRATSLKGRPTYHFLPGKSRPNAVRIGEEGQHSAFGKRTDALRRRVLGSEGKGGLVVQWTEKVSLLTEGDRD</sequence>